<dbReference type="EMBL" id="CP126219">
    <property type="protein sequence ID" value="WIA20396.1"/>
    <property type="molecule type" value="Genomic_DNA"/>
</dbReference>
<feature type="coiled-coil region" evidence="1">
    <location>
        <begin position="2"/>
        <end position="36"/>
    </location>
</feature>
<dbReference type="Proteomes" id="UP001244341">
    <property type="component" value="Chromosome 12b"/>
</dbReference>
<proteinExistence type="predicted"/>
<gene>
    <name evidence="2" type="ORF">OEZ85_004816</name>
</gene>
<evidence type="ECO:0000256" key="1">
    <source>
        <dbReference type="SAM" id="Coils"/>
    </source>
</evidence>
<name>A0ABY8UFX4_TETOB</name>
<accession>A0ABY8UFX4</accession>
<keyword evidence="3" id="KW-1185">Reference proteome</keyword>
<protein>
    <submittedName>
        <fullName evidence="2">Uncharacterized protein</fullName>
    </submittedName>
</protein>
<keyword evidence="1" id="KW-0175">Coiled coil</keyword>
<evidence type="ECO:0000313" key="2">
    <source>
        <dbReference type="EMBL" id="WIA20396.1"/>
    </source>
</evidence>
<evidence type="ECO:0000313" key="3">
    <source>
        <dbReference type="Proteomes" id="UP001244341"/>
    </source>
</evidence>
<reference evidence="2 3" key="1">
    <citation type="submission" date="2023-05" db="EMBL/GenBank/DDBJ databases">
        <title>A 100% complete, gapless, phased diploid assembly of the Scenedesmus obliquus UTEX 3031 genome.</title>
        <authorList>
            <person name="Biondi T.C."/>
            <person name="Hanschen E.R."/>
            <person name="Kwon T."/>
            <person name="Eng W."/>
            <person name="Kruse C.P.S."/>
            <person name="Koehler S.I."/>
            <person name="Kunde Y."/>
            <person name="Gleasner C.D."/>
            <person name="You Mak K.T."/>
            <person name="Polle J."/>
            <person name="Hovde B.T."/>
            <person name="Starkenburg S.R."/>
        </authorList>
    </citation>
    <scope>NUCLEOTIDE SEQUENCE [LARGE SCALE GENOMIC DNA]</scope>
    <source>
        <strain evidence="2 3">DOE0152z</strain>
    </source>
</reference>
<organism evidence="2 3">
    <name type="scientific">Tetradesmus obliquus</name>
    <name type="common">Green alga</name>
    <name type="synonym">Acutodesmus obliquus</name>
    <dbReference type="NCBI Taxonomy" id="3088"/>
    <lineage>
        <taxon>Eukaryota</taxon>
        <taxon>Viridiplantae</taxon>
        <taxon>Chlorophyta</taxon>
        <taxon>core chlorophytes</taxon>
        <taxon>Chlorophyceae</taxon>
        <taxon>CS clade</taxon>
        <taxon>Sphaeropleales</taxon>
        <taxon>Scenedesmaceae</taxon>
        <taxon>Tetradesmus</taxon>
    </lineage>
</organism>
<sequence length="115" mass="12502">MVSSMEQEVAEKLALLQQLQAQQQALLHKQAALENSLGAQQALDLQGYLDLANAVEWNLVRGRAMVMLFGWAMLCVLGRQQIGVLCVASWPHFPLMRAVAGVLVAGTDQQQGTDA</sequence>